<sequence>MPSADDLPEIAKKALEKGFHVQVLFINKTSASQEPKATINYKQLALKKTIDQVTLEDVRTYLGKKIDSKWSFCLENCAVVDETNALLYYLTLSSVNATQLQAFVPKKDEGPVGTATLPVLTAYMCVEDAMAPVPRSALGWGATWAENNKADTTLTDRSKSQIAAPALSASHQANYAAESVGWAGARSENTLPSAAGMLDCVVDFANKDWDKIMMLNKLLYAFDVRGKQLQITSARLPAFELVYSKKGSSTAHLQPFVEIQDTPHIDITEVSTEFQSSLADNAFSSKAVETMVSGGTPLVSVSVSAGMKSESSRGTASTEGGQKKEYRATYNFPRVRLFLDENTLQVSEYCDKALAALQEEPTLAKLVDFQRRFGTIFAQEVLLGGRLESTKAADSFASASSSTAKEDFKASVGAAVSFGLGAASVKGSTETQTGHDQTSNNQRGNSAISFTARGGDTLLCADPAAWAATVAVWRNWRVIQQDEPVSLQALLGRFKKYAFVPNLFAQILKDAPKQPDPVPAPIELPKFDANKPWTEGSKIRLWIGSNTVLWPLSVRDGDPNNEAAGRKRSLSEDYPLLLFKGDARQAPGRDASTIFVNKTNGELVPQQENRGPNRFSFRKLESSGRWKPLNGSTIKNGDKVTLWCHSLGEGGWKSLDDAPESAVQAMYNKDVRFNVPSQTFTAVNGYAPAIFTVEYIDAEV</sequence>
<evidence type="ECO:0000313" key="3">
    <source>
        <dbReference type="EMBL" id="KAJ4188973.1"/>
    </source>
</evidence>
<reference evidence="3" key="1">
    <citation type="submission" date="2022-09" db="EMBL/GenBank/DDBJ databases">
        <title>Fusarium specimens isolated from Avocado Roots.</title>
        <authorList>
            <person name="Stajich J."/>
            <person name="Roper C."/>
            <person name="Heimlech-Rivalta G."/>
        </authorList>
    </citation>
    <scope>NUCLEOTIDE SEQUENCE</scope>
    <source>
        <strain evidence="3">A02</strain>
    </source>
</reference>
<feature type="domain" description="MACPF-like" evidence="2">
    <location>
        <begin position="262"/>
        <end position="491"/>
    </location>
</feature>
<keyword evidence="4" id="KW-1185">Reference proteome</keyword>
<dbReference type="Proteomes" id="UP001152087">
    <property type="component" value="Unassembled WGS sequence"/>
</dbReference>
<accession>A0A9W8R765</accession>
<name>A0A9W8R765_9HYPO</name>
<evidence type="ECO:0000259" key="2">
    <source>
        <dbReference type="Pfam" id="PF22693"/>
    </source>
</evidence>
<organism evidence="3 4">
    <name type="scientific">Fusarium falciforme</name>
    <dbReference type="NCBI Taxonomy" id="195108"/>
    <lineage>
        <taxon>Eukaryota</taxon>
        <taxon>Fungi</taxon>
        <taxon>Dikarya</taxon>
        <taxon>Ascomycota</taxon>
        <taxon>Pezizomycotina</taxon>
        <taxon>Sordariomycetes</taxon>
        <taxon>Hypocreomycetidae</taxon>
        <taxon>Hypocreales</taxon>
        <taxon>Nectriaceae</taxon>
        <taxon>Fusarium</taxon>
        <taxon>Fusarium solani species complex</taxon>
    </lineage>
</organism>
<dbReference type="EMBL" id="JAOQAV010000014">
    <property type="protein sequence ID" value="KAJ4188973.1"/>
    <property type="molecule type" value="Genomic_DNA"/>
</dbReference>
<dbReference type="Pfam" id="PF22693">
    <property type="entry name" value="MACPF_1"/>
    <property type="match status" value="1"/>
</dbReference>
<dbReference type="OrthoDB" id="2562973at2759"/>
<proteinExistence type="predicted"/>
<dbReference type="AlphaFoldDB" id="A0A9W8R765"/>
<feature type="region of interest" description="Disordered" evidence="1">
    <location>
        <begin position="427"/>
        <end position="447"/>
    </location>
</feature>
<protein>
    <recommendedName>
        <fullName evidence="2">MACPF-like domain-containing protein</fullName>
    </recommendedName>
</protein>
<evidence type="ECO:0000256" key="1">
    <source>
        <dbReference type="SAM" id="MobiDB-lite"/>
    </source>
</evidence>
<evidence type="ECO:0000313" key="4">
    <source>
        <dbReference type="Proteomes" id="UP001152087"/>
    </source>
</evidence>
<comment type="caution">
    <text evidence="3">The sequence shown here is derived from an EMBL/GenBank/DDBJ whole genome shotgun (WGS) entry which is preliminary data.</text>
</comment>
<gene>
    <name evidence="3" type="ORF">NW755_006475</name>
</gene>
<dbReference type="InterPro" id="IPR054586">
    <property type="entry name" value="MACPF_1_fungal"/>
</dbReference>